<evidence type="ECO:0000313" key="7">
    <source>
        <dbReference type="EMBL" id="MFC3658836.1"/>
    </source>
</evidence>
<organism evidence="7 8">
    <name type="scientific">Luteimonas notoginsengisoli</name>
    <dbReference type="NCBI Taxonomy" id="1578200"/>
    <lineage>
        <taxon>Bacteria</taxon>
        <taxon>Pseudomonadati</taxon>
        <taxon>Pseudomonadota</taxon>
        <taxon>Gammaproteobacteria</taxon>
        <taxon>Lysobacterales</taxon>
        <taxon>Lysobacteraceae</taxon>
        <taxon>Luteimonas</taxon>
    </lineage>
</organism>
<name>A0ABV7UPG4_9GAMM</name>
<accession>A0ABV7UPG4</accession>
<evidence type="ECO:0000256" key="4">
    <source>
        <dbReference type="SAM" id="MobiDB-lite"/>
    </source>
</evidence>
<dbReference type="Proteomes" id="UP001595724">
    <property type="component" value="Unassembled WGS sequence"/>
</dbReference>
<dbReference type="RefSeq" id="WP_386705663.1">
    <property type="nucleotide sequence ID" value="NZ_JBHRYF010000001.1"/>
</dbReference>
<dbReference type="NCBIfam" id="TIGR03002">
    <property type="entry name" value="outer_YhbN_LptA"/>
    <property type="match status" value="1"/>
</dbReference>
<evidence type="ECO:0000313" key="8">
    <source>
        <dbReference type="Proteomes" id="UP001595724"/>
    </source>
</evidence>
<evidence type="ECO:0000256" key="2">
    <source>
        <dbReference type="ARBA" id="ARBA00022729"/>
    </source>
</evidence>
<feature type="signal peptide" evidence="5">
    <location>
        <begin position="1"/>
        <end position="31"/>
    </location>
</feature>
<keyword evidence="3" id="KW-0574">Periplasm</keyword>
<evidence type="ECO:0000259" key="6">
    <source>
        <dbReference type="Pfam" id="PF03968"/>
    </source>
</evidence>
<dbReference type="InterPro" id="IPR052037">
    <property type="entry name" value="LPS_export_LptA"/>
</dbReference>
<protein>
    <submittedName>
        <fullName evidence="7">Lipopolysaccharide transport periplasmic protein LptA</fullName>
    </submittedName>
</protein>
<dbReference type="InterPro" id="IPR005653">
    <property type="entry name" value="OstA-like_N"/>
</dbReference>
<reference evidence="8" key="1">
    <citation type="journal article" date="2019" name="Int. J. Syst. Evol. Microbiol.">
        <title>The Global Catalogue of Microorganisms (GCM) 10K type strain sequencing project: providing services to taxonomists for standard genome sequencing and annotation.</title>
        <authorList>
            <consortium name="The Broad Institute Genomics Platform"/>
            <consortium name="The Broad Institute Genome Sequencing Center for Infectious Disease"/>
            <person name="Wu L."/>
            <person name="Ma J."/>
        </authorList>
    </citation>
    <scope>NUCLEOTIDE SEQUENCE [LARGE SCALE GENOMIC DNA]</scope>
    <source>
        <strain evidence="8">KCTC 42211</strain>
    </source>
</reference>
<evidence type="ECO:0000256" key="5">
    <source>
        <dbReference type="SAM" id="SignalP"/>
    </source>
</evidence>
<dbReference type="InterPro" id="IPR014340">
    <property type="entry name" value="LptA"/>
</dbReference>
<feature type="region of interest" description="Disordered" evidence="4">
    <location>
        <begin position="157"/>
        <end position="196"/>
    </location>
</feature>
<keyword evidence="1" id="KW-0813">Transport</keyword>
<feature type="chain" id="PRO_5046320156" evidence="5">
    <location>
        <begin position="32"/>
        <end position="196"/>
    </location>
</feature>
<feature type="domain" description="Organic solvent tolerance-like N-terminal" evidence="6">
    <location>
        <begin position="46"/>
        <end position="151"/>
    </location>
</feature>
<evidence type="ECO:0000256" key="1">
    <source>
        <dbReference type="ARBA" id="ARBA00022448"/>
    </source>
</evidence>
<dbReference type="Gene3D" id="2.60.450.10">
    <property type="entry name" value="Lipopolysaccharide (LPS) transport protein A like domain"/>
    <property type="match status" value="1"/>
</dbReference>
<dbReference type="PANTHER" id="PTHR36504">
    <property type="entry name" value="LIPOPOLYSACCHARIDE EXPORT SYSTEM PROTEIN LPTA"/>
    <property type="match status" value="1"/>
</dbReference>
<dbReference type="Pfam" id="PF03968">
    <property type="entry name" value="LptD_N"/>
    <property type="match status" value="1"/>
</dbReference>
<keyword evidence="8" id="KW-1185">Reference proteome</keyword>
<keyword evidence="2 5" id="KW-0732">Signal</keyword>
<dbReference type="PANTHER" id="PTHR36504:SF1">
    <property type="entry name" value="LIPOPOLYSACCHARIDE EXPORT SYSTEM PROTEIN LPTA"/>
    <property type="match status" value="1"/>
</dbReference>
<sequence>MTPNAASFKSSSIAILAVALVSWLAPGTASAKTSDRNQQTRISAASNDCSLEDSGPCIFSGDVRINQGTLDISAGKADLRRANGEIQSVKLSGGTVKLKQQNDDGGWVNASAAQIDYDLTKDTVVLSGNAVVNQPGRGSISGERIIYNMRTSQVQSGAAAGDTGGRVNMTFEPKNKVPAKDAGTAPKAEPPKQDEN</sequence>
<proteinExistence type="predicted"/>
<gene>
    <name evidence="7" type="primary">lptA</name>
    <name evidence="7" type="ORF">ACFOM9_01930</name>
</gene>
<comment type="caution">
    <text evidence="7">The sequence shown here is derived from an EMBL/GenBank/DDBJ whole genome shotgun (WGS) entry which is preliminary data.</text>
</comment>
<evidence type="ECO:0000256" key="3">
    <source>
        <dbReference type="ARBA" id="ARBA00022764"/>
    </source>
</evidence>
<dbReference type="EMBL" id="JBHRYF010000001">
    <property type="protein sequence ID" value="MFC3658836.1"/>
    <property type="molecule type" value="Genomic_DNA"/>
</dbReference>